<dbReference type="InterPro" id="IPR036177">
    <property type="entry name" value="Peptidase_M55_sf"/>
</dbReference>
<keyword evidence="2" id="KW-0479">Metal-binding</keyword>
<dbReference type="EMBL" id="AWVI01000092">
    <property type="protein sequence ID" value="ERK42179.1"/>
    <property type="molecule type" value="Genomic_DNA"/>
</dbReference>
<keyword evidence="3" id="KW-0031">Aminopeptidase</keyword>
<feature type="binding site" evidence="2">
    <location>
        <position position="66"/>
    </location>
    <ligand>
        <name>Zn(2+)</name>
        <dbReference type="ChEBI" id="CHEBI:29105"/>
        <label>2</label>
    </ligand>
</feature>
<comment type="caution">
    <text evidence="3">The sequence shown here is derived from an EMBL/GenBank/DDBJ whole genome shotgun (WGS) entry which is preliminary data.</text>
</comment>
<dbReference type="Gene3D" id="3.40.50.10780">
    <property type="entry name" value="Dipeptide transport protein"/>
    <property type="match status" value="1"/>
</dbReference>
<reference evidence="3 4" key="1">
    <citation type="submission" date="2013-06" db="EMBL/GenBank/DDBJ databases">
        <authorList>
            <person name="Weinstock G."/>
            <person name="Sodergren E."/>
            <person name="Lobos E.A."/>
            <person name="Fulton L."/>
            <person name="Fulton R."/>
            <person name="Courtney L."/>
            <person name="Fronick C."/>
            <person name="O'Laughlin M."/>
            <person name="Godfrey J."/>
            <person name="Wilson R.M."/>
            <person name="Miner T."/>
            <person name="Farmer C."/>
            <person name="Delehaunty K."/>
            <person name="Cordes M."/>
            <person name="Minx P."/>
            <person name="Tomlinson C."/>
            <person name="Chen J."/>
            <person name="Wollam A."/>
            <person name="Pepin K.H."/>
            <person name="Bhonagiri V."/>
            <person name="Zhang X."/>
            <person name="Warren W."/>
            <person name="Mitreva M."/>
            <person name="Mardis E.R."/>
            <person name="Wilson R.K."/>
        </authorList>
    </citation>
    <scope>NUCLEOTIDE SEQUENCE [LARGE SCALE GENOMIC DNA]</scope>
    <source>
        <strain evidence="3 4">ATCC 27803</strain>
    </source>
</reference>
<feature type="binding site" evidence="2">
    <location>
        <position position="14"/>
    </location>
    <ligand>
        <name>Zn(2+)</name>
        <dbReference type="ChEBI" id="CHEBI:29105"/>
        <label>1</label>
    </ligand>
</feature>
<dbReference type="GO" id="GO:0046872">
    <property type="term" value="F:metal ion binding"/>
    <property type="evidence" value="ECO:0007669"/>
    <property type="project" value="UniProtKB-KW"/>
</dbReference>
<evidence type="ECO:0000256" key="1">
    <source>
        <dbReference type="PIRSR" id="PIRSR015853-1"/>
    </source>
</evidence>
<dbReference type="PATRIC" id="fig|649755.3.peg.1579"/>
<dbReference type="InterPro" id="IPR007035">
    <property type="entry name" value="Peptidase_M55"/>
</dbReference>
<dbReference type="HOGENOM" id="CLU_086038_1_0_9"/>
<proteinExistence type="predicted"/>
<dbReference type="PIRSF" id="PIRSF015853">
    <property type="entry name" value="Pep_DppA"/>
    <property type="match status" value="1"/>
</dbReference>
<dbReference type="Gene3D" id="3.30.1360.130">
    <property type="entry name" value="Dipeptide transport protein"/>
    <property type="match status" value="1"/>
</dbReference>
<gene>
    <name evidence="3" type="ORF">HMPREF0367_01710</name>
</gene>
<evidence type="ECO:0000313" key="3">
    <source>
        <dbReference type="EMBL" id="ERK42179.1"/>
    </source>
</evidence>
<protein>
    <submittedName>
        <fullName evidence="3">D-stereospecific aminopeptidase</fullName>
    </submittedName>
</protein>
<dbReference type="SUPFAM" id="SSF63992">
    <property type="entry name" value="Dipeptide transport protein"/>
    <property type="match status" value="1"/>
</dbReference>
<evidence type="ECO:0000313" key="4">
    <source>
        <dbReference type="Proteomes" id="UP000016658"/>
    </source>
</evidence>
<dbReference type="Pfam" id="PF04951">
    <property type="entry name" value="Peptidase_M55"/>
    <property type="match status" value="1"/>
</dbReference>
<feature type="binding site" evidence="2">
    <location>
        <position position="112"/>
    </location>
    <ligand>
        <name>Zn(2+)</name>
        <dbReference type="ChEBI" id="CHEBI:29105"/>
        <label>2</label>
    </ligand>
</feature>
<keyword evidence="3" id="KW-0645">Protease</keyword>
<sequence length="278" mass="31490">MGAETMKKIYISADIEGIWGNANPAYTMAGSELYEEYRLNMINEVNLVIDLLFKYGAKEVVVNDGHGNMDNLLPSKIDKRVSFVSANGAYKEFGMMEGLDDSFDGVCLIGYHTRSNTPGIMAHTIWGSMIEHIEVDGKELGETGINAILAHEYGVPIVLISGDDKLHVQYEEDIGYKTNFVETKKAINSQTALCCSWDTLVSQYEKAIQKGMNQESIKKEKTSHTMRIRFHYIRNADFVSRMEEIKKVDNCTVEITKESFKELYRTMRFVIKICNAFA</sequence>
<dbReference type="GO" id="GO:0004177">
    <property type="term" value="F:aminopeptidase activity"/>
    <property type="evidence" value="ECO:0007669"/>
    <property type="project" value="UniProtKB-KW"/>
</dbReference>
<name>U2PER1_9FIRM</name>
<keyword evidence="3" id="KW-0378">Hydrolase</keyword>
<keyword evidence="2" id="KW-0862">Zinc</keyword>
<dbReference type="Proteomes" id="UP000016658">
    <property type="component" value="Unassembled WGS sequence"/>
</dbReference>
<dbReference type="InterPro" id="IPR027476">
    <property type="entry name" value="DppA_N"/>
</dbReference>
<dbReference type="AlphaFoldDB" id="U2PER1"/>
<feature type="active site" description="Nucleophile" evidence="1">
    <location>
        <position position="123"/>
    </location>
</feature>
<feature type="binding site" evidence="2">
    <location>
        <position position="14"/>
    </location>
    <ligand>
        <name>Zn(2+)</name>
        <dbReference type="ChEBI" id="CHEBI:29105"/>
        <label>2</label>
    </ligand>
</feature>
<organism evidence="3 4">
    <name type="scientific">Faecalitalea cylindroides ATCC 27803</name>
    <dbReference type="NCBI Taxonomy" id="649755"/>
    <lineage>
        <taxon>Bacteria</taxon>
        <taxon>Bacillati</taxon>
        <taxon>Bacillota</taxon>
        <taxon>Erysipelotrichia</taxon>
        <taxon>Erysipelotrichales</taxon>
        <taxon>Erysipelotrichaceae</taxon>
        <taxon>Faecalitalea</taxon>
    </lineage>
</organism>
<evidence type="ECO:0000256" key="2">
    <source>
        <dbReference type="PIRSR" id="PIRSR015853-2"/>
    </source>
</evidence>
<feature type="binding site" evidence="2">
    <location>
        <position position="16"/>
    </location>
    <ligand>
        <name>Zn(2+)</name>
        <dbReference type="ChEBI" id="CHEBI:29105"/>
        <label>1</label>
    </ligand>
</feature>
<feature type="binding site" evidence="2">
    <location>
        <position position="142"/>
    </location>
    <ligand>
        <name>Zn(2+)</name>
        <dbReference type="ChEBI" id="CHEBI:29105"/>
        <label>2</label>
    </ligand>
</feature>
<accession>U2PER1</accession>